<gene>
    <name evidence="4" type="ORF">SAMN04489760_10653</name>
</gene>
<dbReference type="SUPFAM" id="SSF55874">
    <property type="entry name" value="ATPase domain of HSP90 chaperone/DNA topoisomerase II/histidine kinase"/>
    <property type="match status" value="1"/>
</dbReference>
<dbReference type="RefSeq" id="WP_217638887.1">
    <property type="nucleotide sequence ID" value="NZ_FOBS01000006.1"/>
</dbReference>
<dbReference type="PANTHER" id="PTHR43065">
    <property type="entry name" value="SENSOR HISTIDINE KINASE"/>
    <property type="match status" value="1"/>
</dbReference>
<dbReference type="Proteomes" id="UP000198744">
    <property type="component" value="Unassembled WGS sequence"/>
</dbReference>
<evidence type="ECO:0000313" key="4">
    <source>
        <dbReference type="EMBL" id="SEM18792.1"/>
    </source>
</evidence>
<sequence>MQGLKLRETSIRKIVDDSVNALERPDAVHLEVLYRLVDETVWIDHERIVKVLLELEMNAVEAMPGGGLLQILVGDDSSSIFLTIRDTGRGISAEHLDLLFTPFFTTKPAGEGTGLGMPTVYGVVKAHGGGLTVKSNADPSQGPTGTTIRLSLPRRPALKNLRGKVIVHDE</sequence>
<dbReference type="GO" id="GO:0004673">
    <property type="term" value="F:protein histidine kinase activity"/>
    <property type="evidence" value="ECO:0007669"/>
    <property type="project" value="UniProtKB-EC"/>
</dbReference>
<dbReference type="EMBL" id="FOBS01000006">
    <property type="protein sequence ID" value="SEM18792.1"/>
    <property type="molecule type" value="Genomic_DNA"/>
</dbReference>
<keyword evidence="4" id="KW-0418">Kinase</keyword>
<dbReference type="AlphaFoldDB" id="A0A1H7WB39"/>
<protein>
    <recommendedName>
        <fullName evidence="2">histidine kinase</fullName>
        <ecNumber evidence="2">2.7.13.3</ecNumber>
    </recommendedName>
</protein>
<keyword evidence="4" id="KW-0808">Transferase</keyword>
<keyword evidence="5" id="KW-1185">Reference proteome</keyword>
<dbReference type="InterPro" id="IPR004358">
    <property type="entry name" value="Sig_transdc_His_kin-like_C"/>
</dbReference>
<evidence type="ECO:0000256" key="1">
    <source>
        <dbReference type="ARBA" id="ARBA00000085"/>
    </source>
</evidence>
<evidence type="ECO:0000256" key="2">
    <source>
        <dbReference type="ARBA" id="ARBA00012438"/>
    </source>
</evidence>
<dbReference type="STRING" id="43775.SAMN04489760_10653"/>
<dbReference type="InterPro" id="IPR036890">
    <property type="entry name" value="HATPase_C_sf"/>
</dbReference>
<dbReference type="InterPro" id="IPR005467">
    <property type="entry name" value="His_kinase_dom"/>
</dbReference>
<accession>A0A1H7WB39</accession>
<evidence type="ECO:0000259" key="3">
    <source>
        <dbReference type="PROSITE" id="PS50109"/>
    </source>
</evidence>
<dbReference type="Pfam" id="PF02518">
    <property type="entry name" value="HATPase_c"/>
    <property type="match status" value="1"/>
</dbReference>
<reference evidence="4 5" key="1">
    <citation type="submission" date="2016-10" db="EMBL/GenBank/DDBJ databases">
        <authorList>
            <person name="de Groot N.N."/>
        </authorList>
    </citation>
    <scope>NUCLEOTIDE SEQUENCE [LARGE SCALE GENOMIC DNA]</scope>
    <source>
        <strain evidence="4 5">DSM 8423</strain>
    </source>
</reference>
<dbReference type="PROSITE" id="PS50109">
    <property type="entry name" value="HIS_KIN"/>
    <property type="match status" value="1"/>
</dbReference>
<proteinExistence type="predicted"/>
<name>A0A1H7WB39_9BACT</name>
<dbReference type="Gene3D" id="3.30.565.10">
    <property type="entry name" value="Histidine kinase-like ATPase, C-terminal domain"/>
    <property type="match status" value="1"/>
</dbReference>
<comment type="catalytic activity">
    <reaction evidence="1">
        <text>ATP + protein L-histidine = ADP + protein N-phospho-L-histidine.</text>
        <dbReference type="EC" id="2.7.13.3"/>
    </reaction>
</comment>
<dbReference type="PANTHER" id="PTHR43065:SF42">
    <property type="entry name" value="TWO-COMPONENT SENSOR PPRA"/>
    <property type="match status" value="1"/>
</dbReference>
<dbReference type="InterPro" id="IPR003594">
    <property type="entry name" value="HATPase_dom"/>
</dbReference>
<organism evidence="4 5">
    <name type="scientific">Syntrophus gentianae</name>
    <dbReference type="NCBI Taxonomy" id="43775"/>
    <lineage>
        <taxon>Bacteria</taxon>
        <taxon>Pseudomonadati</taxon>
        <taxon>Thermodesulfobacteriota</taxon>
        <taxon>Syntrophia</taxon>
        <taxon>Syntrophales</taxon>
        <taxon>Syntrophaceae</taxon>
        <taxon>Syntrophus</taxon>
    </lineage>
</organism>
<feature type="domain" description="Histidine kinase" evidence="3">
    <location>
        <begin position="1"/>
        <end position="156"/>
    </location>
</feature>
<dbReference type="EC" id="2.7.13.3" evidence="2"/>
<dbReference type="SMART" id="SM00387">
    <property type="entry name" value="HATPase_c"/>
    <property type="match status" value="1"/>
</dbReference>
<dbReference type="PRINTS" id="PR00344">
    <property type="entry name" value="BCTRLSENSOR"/>
</dbReference>
<evidence type="ECO:0000313" key="5">
    <source>
        <dbReference type="Proteomes" id="UP000198744"/>
    </source>
</evidence>